<proteinExistence type="predicted"/>
<evidence type="ECO:0000313" key="3">
    <source>
        <dbReference type="Proteomes" id="UP000276301"/>
    </source>
</evidence>
<keyword evidence="3" id="KW-1185">Reference proteome</keyword>
<feature type="signal peptide" evidence="1">
    <location>
        <begin position="1"/>
        <end position="24"/>
    </location>
</feature>
<dbReference type="RefSeq" id="WP_121587343.1">
    <property type="nucleotide sequence ID" value="NZ_RCHT01000026.1"/>
</dbReference>
<comment type="caution">
    <text evidence="2">The sequence shown here is derived from an EMBL/GenBank/DDBJ whole genome shotgun (WGS) entry which is preliminary data.</text>
</comment>
<dbReference type="AlphaFoldDB" id="A0A498CK16"/>
<name>A0A498CK16_9FIRM</name>
<keyword evidence="1" id="KW-0732">Signal</keyword>
<gene>
    <name evidence="2" type="ORF">D4A47_11225</name>
</gene>
<reference evidence="2 3" key="1">
    <citation type="submission" date="2018-10" db="EMBL/GenBank/DDBJ databases">
        <title>Anaerotruncus faecis sp. nov., isolated from human feces.</title>
        <authorList>
            <person name="Wang Y.-J."/>
        </authorList>
    </citation>
    <scope>NUCLEOTIDE SEQUENCE [LARGE SCALE GENOMIC DNA]</scope>
    <source>
        <strain evidence="2 3">22A2-44</strain>
    </source>
</reference>
<dbReference type="EMBL" id="RCHT01000026">
    <property type="protein sequence ID" value="RLL08972.1"/>
    <property type="molecule type" value="Genomic_DNA"/>
</dbReference>
<feature type="chain" id="PRO_5019793496" evidence="1">
    <location>
        <begin position="25"/>
        <end position="145"/>
    </location>
</feature>
<dbReference type="Proteomes" id="UP000276301">
    <property type="component" value="Unassembled WGS sequence"/>
</dbReference>
<sequence length="145" mass="15339">MKRLIAAAVLALGMAMLCSMRVYAAGGQRIVTLPEGGPYRLDAAAIERETGPFEALAVTLAPEGGRAVLFYEGAPLAPYRVLTRSEVGRVAVFAARSAAVGFTALSPEEDAPGEAPRIRCINPDFSGQTDNGASPLIKEVDWFDQ</sequence>
<protein>
    <submittedName>
        <fullName evidence="2">Uncharacterized protein</fullName>
    </submittedName>
</protein>
<evidence type="ECO:0000313" key="2">
    <source>
        <dbReference type="EMBL" id="RLL08972.1"/>
    </source>
</evidence>
<organism evidence="2 3">
    <name type="scientific">Anaerotruncus massiliensis</name>
    <name type="common">ex Liu et al. 2021</name>
    <dbReference type="NCBI Taxonomy" id="2321404"/>
    <lineage>
        <taxon>Bacteria</taxon>
        <taxon>Bacillati</taxon>
        <taxon>Bacillota</taxon>
        <taxon>Clostridia</taxon>
        <taxon>Eubacteriales</taxon>
        <taxon>Oscillospiraceae</taxon>
        <taxon>Anaerotruncus</taxon>
    </lineage>
</organism>
<accession>A0A498CK16</accession>
<evidence type="ECO:0000256" key="1">
    <source>
        <dbReference type="SAM" id="SignalP"/>
    </source>
</evidence>